<dbReference type="AlphaFoldDB" id="A0A327VYA8"/>
<protein>
    <recommendedName>
        <fullName evidence="4">Fimbrillin-A associated anchor protein Mfa1/Mfa2</fullName>
    </recommendedName>
</protein>
<gene>
    <name evidence="2" type="ORF">CLV59_104174</name>
</gene>
<keyword evidence="3" id="KW-1185">Reference proteome</keyword>
<feature type="signal peptide" evidence="1">
    <location>
        <begin position="1"/>
        <end position="20"/>
    </location>
</feature>
<evidence type="ECO:0000313" key="2">
    <source>
        <dbReference type="EMBL" id="RAJ81949.1"/>
    </source>
</evidence>
<sequence length="326" mass="36056">MKTPRFLVLGSLILISVLYACKKNDSAPAPGKTNPGWSGEMVNVKLKLSGDLQAEASPLGRQAVNARINPDSTIYAVDVRWGNFNPYAQGIFTSLDSLTLNLPKGPFFTIRVAAIKKGSGLGLFEITDSLTNTRFLPGTPLNRSIGNRLYTDSTGPNQVFYAFLDTLTFFRVATSAYGYEESIYSELDTYYGQYQGYLTESTLTIPLKRFTYGIRFKPENFSDGSLLVDYGYMAAPKTIPVSNLANRAFTYTAHDYTYGDNLWRDLPVSLRLLRTNGTIQNLGSITLRPKRNTLTTISITAPNSGVPLGISISENSWRQDTTVVIR</sequence>
<keyword evidence="1" id="KW-0732">Signal</keyword>
<organism evidence="2 3">
    <name type="scientific">Chitinophaga dinghuensis</name>
    <dbReference type="NCBI Taxonomy" id="1539050"/>
    <lineage>
        <taxon>Bacteria</taxon>
        <taxon>Pseudomonadati</taxon>
        <taxon>Bacteroidota</taxon>
        <taxon>Chitinophagia</taxon>
        <taxon>Chitinophagales</taxon>
        <taxon>Chitinophagaceae</taxon>
        <taxon>Chitinophaga</taxon>
    </lineage>
</organism>
<evidence type="ECO:0000256" key="1">
    <source>
        <dbReference type="SAM" id="SignalP"/>
    </source>
</evidence>
<dbReference type="PROSITE" id="PS51257">
    <property type="entry name" value="PROKAR_LIPOPROTEIN"/>
    <property type="match status" value="1"/>
</dbReference>
<reference evidence="2 3" key="1">
    <citation type="submission" date="2018-06" db="EMBL/GenBank/DDBJ databases">
        <title>Genomic Encyclopedia of Archaeal and Bacterial Type Strains, Phase II (KMG-II): from individual species to whole genera.</title>
        <authorList>
            <person name="Goeker M."/>
        </authorList>
    </citation>
    <scope>NUCLEOTIDE SEQUENCE [LARGE SCALE GENOMIC DNA]</scope>
    <source>
        <strain evidence="2 3">DSM 29821</strain>
    </source>
</reference>
<evidence type="ECO:0000313" key="3">
    <source>
        <dbReference type="Proteomes" id="UP000249819"/>
    </source>
</evidence>
<dbReference type="RefSeq" id="WP_111592510.1">
    <property type="nucleotide sequence ID" value="NZ_QLMA01000004.1"/>
</dbReference>
<evidence type="ECO:0008006" key="4">
    <source>
        <dbReference type="Google" id="ProtNLM"/>
    </source>
</evidence>
<feature type="chain" id="PRO_5016308726" description="Fimbrillin-A associated anchor protein Mfa1/Mfa2" evidence="1">
    <location>
        <begin position="21"/>
        <end position="326"/>
    </location>
</feature>
<dbReference type="Proteomes" id="UP000249819">
    <property type="component" value="Unassembled WGS sequence"/>
</dbReference>
<dbReference type="EMBL" id="QLMA01000004">
    <property type="protein sequence ID" value="RAJ81949.1"/>
    <property type="molecule type" value="Genomic_DNA"/>
</dbReference>
<dbReference type="OrthoDB" id="632068at2"/>
<comment type="caution">
    <text evidence="2">The sequence shown here is derived from an EMBL/GenBank/DDBJ whole genome shotgun (WGS) entry which is preliminary data.</text>
</comment>
<accession>A0A327VYA8</accession>
<name>A0A327VYA8_9BACT</name>
<proteinExistence type="predicted"/>